<organism evidence="1 2">
    <name type="scientific">Raoultella ornithinolytica</name>
    <name type="common">Klebsiella ornithinolytica</name>
    <dbReference type="NCBI Taxonomy" id="54291"/>
    <lineage>
        <taxon>Bacteria</taxon>
        <taxon>Pseudomonadati</taxon>
        <taxon>Pseudomonadota</taxon>
        <taxon>Gammaproteobacteria</taxon>
        <taxon>Enterobacterales</taxon>
        <taxon>Enterobacteriaceae</taxon>
        <taxon>Klebsiella/Raoultella group</taxon>
        <taxon>Raoultella</taxon>
    </lineage>
</organism>
<reference evidence="1 2" key="1">
    <citation type="submission" date="2017-07" db="EMBL/GenBank/DDBJ databases">
        <title>Raoultella ornithinolytica strain HH3 draft genome.</title>
        <authorList>
            <person name="Duceppe M.-O."/>
            <person name="Huang H."/>
            <person name="Phipps-Todd B."/>
        </authorList>
    </citation>
    <scope>NUCLEOTIDE SEQUENCE [LARGE SCALE GENOMIC DNA]</scope>
    <source>
        <strain evidence="1 2">HH3</strain>
    </source>
</reference>
<evidence type="ECO:0000313" key="2">
    <source>
        <dbReference type="Proteomes" id="UP000229713"/>
    </source>
</evidence>
<protein>
    <submittedName>
        <fullName evidence="1">Uncharacterized protein</fullName>
    </submittedName>
</protein>
<evidence type="ECO:0000313" key="1">
    <source>
        <dbReference type="EMBL" id="PIK90752.1"/>
    </source>
</evidence>
<comment type="caution">
    <text evidence="1">The sequence shown here is derived from an EMBL/GenBank/DDBJ whole genome shotgun (WGS) entry which is preliminary data.</text>
</comment>
<accession>A0A855F2U0</accession>
<dbReference type="AlphaFoldDB" id="A0A855F2U0"/>
<proteinExistence type="predicted"/>
<gene>
    <name evidence="1" type="ORF">CFY86_08390</name>
</gene>
<dbReference type="EMBL" id="NKYI01000011">
    <property type="protein sequence ID" value="PIK90752.1"/>
    <property type="molecule type" value="Genomic_DNA"/>
</dbReference>
<dbReference type="Proteomes" id="UP000229713">
    <property type="component" value="Unassembled WGS sequence"/>
</dbReference>
<name>A0A855F2U0_RAOOR</name>
<sequence>MAKYLGVSDRTIRNFVAGKTVPDNISKRLIDAINTKHAEAMMIINNDKMNGDEITIDLITEIVDHYEYADSMTREHAIDAINNAIYQETFISDLDAIARKFSV</sequence>